<reference evidence="1" key="1">
    <citation type="submission" date="2022-09" db="EMBL/GenBank/DDBJ databases">
        <title>Intensive care unit water sources are persistently colonized with multi-drug resistant bacteria and are the site of extensive horizontal gene transfer of antibiotic resistance genes.</title>
        <authorList>
            <person name="Diorio-Toth L."/>
        </authorList>
    </citation>
    <scope>NUCLEOTIDE SEQUENCE</scope>
    <source>
        <strain evidence="1">GD03710</strain>
    </source>
</reference>
<gene>
    <name evidence="1" type="ORF">N5I20_13470</name>
</gene>
<evidence type="ECO:0000313" key="1">
    <source>
        <dbReference type="EMBL" id="MDH1506069.1"/>
    </source>
</evidence>
<comment type="caution">
    <text evidence="1">The sequence shown here is derived from an EMBL/GenBank/DDBJ whole genome shotgun (WGS) entry which is preliminary data.</text>
</comment>
<dbReference type="RefSeq" id="WP_103828376.1">
    <property type="nucleotide sequence ID" value="NZ_CAWOMG010000006.1"/>
</dbReference>
<organism evidence="1 2">
    <name type="scientific">Aeromonas caviae</name>
    <name type="common">Aeromonas punctata</name>
    <dbReference type="NCBI Taxonomy" id="648"/>
    <lineage>
        <taxon>Bacteria</taxon>
        <taxon>Pseudomonadati</taxon>
        <taxon>Pseudomonadota</taxon>
        <taxon>Gammaproteobacteria</taxon>
        <taxon>Aeromonadales</taxon>
        <taxon>Aeromonadaceae</taxon>
        <taxon>Aeromonas</taxon>
    </lineage>
</organism>
<dbReference type="EMBL" id="JAOCIZ010000052">
    <property type="protein sequence ID" value="MDH1506069.1"/>
    <property type="molecule type" value="Genomic_DNA"/>
</dbReference>
<evidence type="ECO:0000313" key="2">
    <source>
        <dbReference type="Proteomes" id="UP001161704"/>
    </source>
</evidence>
<accession>A0A443X9Q4</accession>
<protein>
    <submittedName>
        <fullName evidence="1">Uncharacterized protein</fullName>
    </submittedName>
</protein>
<dbReference type="PROSITE" id="PS51257">
    <property type="entry name" value="PROKAR_LIPOPROTEIN"/>
    <property type="match status" value="1"/>
</dbReference>
<proteinExistence type="predicted"/>
<sequence length="261" mass="29700">MKKFEITFCMVVLGAVLCGCKDTDYEGVRLVDKYHNQSMDNAINLTVYGNALIKHLDERRMLDVMEPNCERFSSRICYVTEERLEWVKLAKNAFLSGMEKNDANIIVNLPAMVNLDEFELTKTQSEQFVEFIKFSSGDKTLSHEGLAASYSYIGRLGVEKGEYFEAYKHFADAVAISNYKGVYAKNVIALLDYFGCKQDTLVWSEFTTGSNLNVVIKLRGARYPEQDIDIGFNLALARLAIRRMVDVPQLQNSCPINLYKN</sequence>
<dbReference type="AlphaFoldDB" id="A0A443X9Q4"/>
<dbReference type="Proteomes" id="UP001161704">
    <property type="component" value="Unassembled WGS sequence"/>
</dbReference>
<name>A0A443X9Q4_AERCA</name>